<keyword evidence="2" id="KW-0413">Isomerase</keyword>
<organism evidence="2 3">
    <name type="scientific">Catalinimonas alkaloidigena</name>
    <dbReference type="NCBI Taxonomy" id="1075417"/>
    <lineage>
        <taxon>Bacteria</taxon>
        <taxon>Pseudomonadati</taxon>
        <taxon>Bacteroidota</taxon>
        <taxon>Cytophagia</taxon>
        <taxon>Cytophagales</taxon>
        <taxon>Catalimonadaceae</taxon>
        <taxon>Catalinimonas</taxon>
    </lineage>
</organism>
<dbReference type="GO" id="GO:0016853">
    <property type="term" value="F:isomerase activity"/>
    <property type="evidence" value="ECO:0007669"/>
    <property type="project" value="UniProtKB-KW"/>
</dbReference>
<dbReference type="InterPro" id="IPR032710">
    <property type="entry name" value="NTF2-like_dom_sf"/>
</dbReference>
<dbReference type="PANTHER" id="PTHR41252">
    <property type="entry name" value="BLR2505 PROTEIN"/>
    <property type="match status" value="1"/>
</dbReference>
<name>A0A1G9H1P0_9BACT</name>
<reference evidence="2 3" key="1">
    <citation type="submission" date="2016-10" db="EMBL/GenBank/DDBJ databases">
        <authorList>
            <person name="de Groot N.N."/>
        </authorList>
    </citation>
    <scope>NUCLEOTIDE SEQUENCE [LARGE SCALE GENOMIC DNA]</scope>
    <source>
        <strain evidence="2 3">DSM 25186</strain>
    </source>
</reference>
<dbReference type="EMBL" id="FNFO01000004">
    <property type="protein sequence ID" value="SDL06463.1"/>
    <property type="molecule type" value="Genomic_DNA"/>
</dbReference>
<evidence type="ECO:0000313" key="2">
    <source>
        <dbReference type="EMBL" id="SDL06463.1"/>
    </source>
</evidence>
<dbReference type="Gene3D" id="3.10.450.50">
    <property type="match status" value="1"/>
</dbReference>
<feature type="domain" description="SnoaL-like" evidence="1">
    <location>
        <begin position="9"/>
        <end position="108"/>
    </location>
</feature>
<dbReference type="RefSeq" id="WP_089682249.1">
    <property type="nucleotide sequence ID" value="NZ_FNFO01000004.1"/>
</dbReference>
<dbReference type="OrthoDB" id="6692273at2"/>
<proteinExistence type="predicted"/>
<dbReference type="InterPro" id="IPR037401">
    <property type="entry name" value="SnoaL-like"/>
</dbReference>
<dbReference type="PANTHER" id="PTHR41252:SF1">
    <property type="entry name" value="BLR2505 PROTEIN"/>
    <property type="match status" value="1"/>
</dbReference>
<sequence length="126" mass="14217">MTTNPKTLVEEINRTFEEADIEAFLRHCTDDVRWNMLGSAPWIGKDAIREAMGEMNPANAPKIYATRMIAEGDIVACEGTMEMTDTQGKFHQGAYCDVYRLQDGKVKELTSYYVETKEKAAAELTQ</sequence>
<dbReference type="STRING" id="1075417.SAMN05421823_104280"/>
<keyword evidence="3" id="KW-1185">Reference proteome</keyword>
<gene>
    <name evidence="2" type="ORF">SAMN05421823_104280</name>
</gene>
<dbReference type="Proteomes" id="UP000198510">
    <property type="component" value="Unassembled WGS sequence"/>
</dbReference>
<dbReference type="AlphaFoldDB" id="A0A1G9H1P0"/>
<dbReference type="SUPFAM" id="SSF54427">
    <property type="entry name" value="NTF2-like"/>
    <property type="match status" value="1"/>
</dbReference>
<protein>
    <submittedName>
        <fullName evidence="2">Ketosteroid isomerase-related protein</fullName>
    </submittedName>
</protein>
<dbReference type="Pfam" id="PF12680">
    <property type="entry name" value="SnoaL_2"/>
    <property type="match status" value="1"/>
</dbReference>
<accession>A0A1G9H1P0</accession>
<evidence type="ECO:0000259" key="1">
    <source>
        <dbReference type="Pfam" id="PF12680"/>
    </source>
</evidence>
<evidence type="ECO:0000313" key="3">
    <source>
        <dbReference type="Proteomes" id="UP000198510"/>
    </source>
</evidence>